<dbReference type="EMBL" id="AAKYAN010000006">
    <property type="protein sequence ID" value="ECW8954624.1"/>
    <property type="molecule type" value="Genomic_DNA"/>
</dbReference>
<dbReference type="InterPro" id="IPR015422">
    <property type="entry name" value="PyrdxlP-dep_Trfase_small"/>
</dbReference>
<proteinExistence type="inferred from homology"/>
<dbReference type="Proteomes" id="UP000440714">
    <property type="component" value="Unassembled WGS sequence"/>
</dbReference>
<dbReference type="GO" id="GO:0046872">
    <property type="term" value="F:metal ion binding"/>
    <property type="evidence" value="ECO:0007669"/>
    <property type="project" value="UniProtKB-KW"/>
</dbReference>
<name>A0A5M0YRR7_CAMLA</name>
<evidence type="ECO:0000256" key="12">
    <source>
        <dbReference type="RuleBase" id="RU004504"/>
    </source>
</evidence>
<reference evidence="15 16" key="1">
    <citation type="submission" date="2019-09" db="EMBL/GenBank/DDBJ databases">
        <authorList>
            <consortium name="PulseNet: The National Subtyping Network for Foodborne Disease Surveillance"/>
            <person name="Tarr C.L."/>
            <person name="Trees E."/>
            <person name="Katz L.S."/>
            <person name="Carleton-Romer H.A."/>
            <person name="Stroika S."/>
            <person name="Kucerova Z."/>
            <person name="Roache K.F."/>
            <person name="Sabol A.L."/>
            <person name="Besser J."/>
            <person name="Gerner-Smidt P."/>
        </authorList>
    </citation>
    <scope>NUCLEOTIDE SEQUENCE [LARGE SCALE GENOMIC DNA]</scope>
    <source>
        <strain evidence="14 17">D5625</strain>
        <strain evidence="15 16">PNUSAC011760</strain>
    </source>
</reference>
<dbReference type="AlphaFoldDB" id="A0A5M0YRR7"/>
<dbReference type="RefSeq" id="WP_047208681.1">
    <property type="nucleotide sequence ID" value="NZ_CP011372.1"/>
</dbReference>
<feature type="domain" description="Aminotransferase class V" evidence="13">
    <location>
        <begin position="3"/>
        <end position="366"/>
    </location>
</feature>
<keyword evidence="6" id="KW-0001">2Fe-2S</keyword>
<keyword evidence="9" id="KW-0408">Iron</keyword>
<dbReference type="PIRSF" id="PIRSF005572">
    <property type="entry name" value="NifS"/>
    <property type="match status" value="1"/>
</dbReference>
<dbReference type="InterPro" id="IPR015424">
    <property type="entry name" value="PyrdxlP-dep_Trfase"/>
</dbReference>
<dbReference type="Proteomes" id="UP000476009">
    <property type="component" value="Unassembled WGS sequence"/>
</dbReference>
<comment type="function">
    <text evidence="2">Catalyzes the removal of elemental sulfur atoms from cysteine to produce alanine. Seems to participate in the biosynthesis of the nitrogenase metalloclusters by providing the inorganic sulfur required for the Fe-S core formation.</text>
</comment>
<gene>
    <name evidence="15" type="primary">nifS</name>
    <name evidence="14" type="ORF">A9458_01885</name>
    <name evidence="15" type="ORF">F5R70_04100</name>
</gene>
<evidence type="ECO:0000256" key="6">
    <source>
        <dbReference type="ARBA" id="ARBA00022714"/>
    </source>
</evidence>
<protein>
    <recommendedName>
        <fullName evidence="4">cysteine desulfurase</fullName>
        <ecNumber evidence="4">2.8.1.7</ecNumber>
    </recommendedName>
</protein>
<dbReference type="PANTHER" id="PTHR11601">
    <property type="entry name" value="CYSTEINE DESULFURYLASE FAMILY MEMBER"/>
    <property type="match status" value="1"/>
</dbReference>
<evidence type="ECO:0000313" key="16">
    <source>
        <dbReference type="Proteomes" id="UP000440714"/>
    </source>
</evidence>
<keyword evidence="7" id="KW-0479">Metal-binding</keyword>
<comment type="cofactor">
    <cofactor evidence="1 12">
        <name>pyridoxal 5'-phosphate</name>
        <dbReference type="ChEBI" id="CHEBI:597326"/>
    </cofactor>
</comment>
<evidence type="ECO:0000256" key="8">
    <source>
        <dbReference type="ARBA" id="ARBA00022898"/>
    </source>
</evidence>
<keyword evidence="8" id="KW-0663">Pyridoxal phosphate</keyword>
<dbReference type="Gene3D" id="1.10.260.50">
    <property type="match status" value="1"/>
</dbReference>
<dbReference type="InterPro" id="IPR000192">
    <property type="entry name" value="Aminotrans_V_dom"/>
</dbReference>
<evidence type="ECO:0000256" key="10">
    <source>
        <dbReference type="ARBA" id="ARBA00023014"/>
    </source>
</evidence>
<dbReference type="InterPro" id="IPR020578">
    <property type="entry name" value="Aminotrans_V_PyrdxlP_BS"/>
</dbReference>
<dbReference type="EMBL" id="AACKNS010000002">
    <property type="protein sequence ID" value="EAK9993608.1"/>
    <property type="molecule type" value="Genomic_DNA"/>
</dbReference>
<evidence type="ECO:0000313" key="14">
    <source>
        <dbReference type="EMBL" id="EAK9993608.1"/>
    </source>
</evidence>
<comment type="catalytic activity">
    <reaction evidence="11">
        <text>(sulfur carrier)-H + L-cysteine = (sulfur carrier)-SH + L-alanine</text>
        <dbReference type="Rhea" id="RHEA:43892"/>
        <dbReference type="Rhea" id="RHEA-COMP:14737"/>
        <dbReference type="Rhea" id="RHEA-COMP:14739"/>
        <dbReference type="ChEBI" id="CHEBI:29917"/>
        <dbReference type="ChEBI" id="CHEBI:35235"/>
        <dbReference type="ChEBI" id="CHEBI:57972"/>
        <dbReference type="ChEBI" id="CHEBI:64428"/>
        <dbReference type="EC" id="2.8.1.7"/>
    </reaction>
</comment>
<keyword evidence="10" id="KW-0411">Iron-sulfur</keyword>
<dbReference type="Gene3D" id="3.90.1150.10">
    <property type="entry name" value="Aspartate Aminotransferase, domain 1"/>
    <property type="match status" value="1"/>
</dbReference>
<dbReference type="Pfam" id="PF00266">
    <property type="entry name" value="Aminotran_5"/>
    <property type="match status" value="1"/>
</dbReference>
<evidence type="ECO:0000313" key="15">
    <source>
        <dbReference type="EMBL" id="ECW8954624.1"/>
    </source>
</evidence>
<accession>A0A5M0YRR7</accession>
<dbReference type="GO" id="GO:0051537">
    <property type="term" value="F:2 iron, 2 sulfur cluster binding"/>
    <property type="evidence" value="ECO:0007669"/>
    <property type="project" value="UniProtKB-KW"/>
</dbReference>
<comment type="similarity">
    <text evidence="3">Belongs to the class-V pyridoxal-phosphate-dependent aminotransferase family. NifS/IscS subfamily.</text>
</comment>
<evidence type="ECO:0000256" key="5">
    <source>
        <dbReference type="ARBA" id="ARBA00022679"/>
    </source>
</evidence>
<dbReference type="SUPFAM" id="SSF53383">
    <property type="entry name" value="PLP-dependent transferases"/>
    <property type="match status" value="1"/>
</dbReference>
<evidence type="ECO:0000256" key="3">
    <source>
        <dbReference type="ARBA" id="ARBA00006490"/>
    </source>
</evidence>
<dbReference type="PANTHER" id="PTHR11601:SF34">
    <property type="entry name" value="CYSTEINE DESULFURASE"/>
    <property type="match status" value="1"/>
</dbReference>
<sequence length="392" mass="42858">MRVYLDNNATTQLAPEAYELMKPFLKEHYGNPNSLHQWGSATHPALKEAMDKLYTGLGASDLDDIIITSCATESINWVLKGVYFDRILNSDRNEVIISSVEHPAVAASAMFLKSLGVKVIELGVDHEGVSSVKDLKEAISDKTALVSIMWANNETGMIFPIEEMAQIAHEYGALFHTDATQAVGKIKVNFAKAGVDFASFSAHKFHGPKGVGGLYIKKDIELTPLLHGGEHMGGRRSGTLNVPYIIAMAEALRIANTMLDFENSHIRRLRDKLEDLILAMPDTSVVGDRSRRVPNTILASIKGVEGEAMLWDLNKNGIAASTGSACASEALESNPIMEAIGAENDLAHTALRLSLSRFNTEDEIDYAAEQIKKATQRLRAISSTYAYKPENI</sequence>
<dbReference type="InterPro" id="IPR016454">
    <property type="entry name" value="Cysteine_dSase"/>
</dbReference>
<evidence type="ECO:0000256" key="9">
    <source>
        <dbReference type="ARBA" id="ARBA00023004"/>
    </source>
</evidence>
<organism evidence="15 16">
    <name type="scientific">Campylobacter lari</name>
    <dbReference type="NCBI Taxonomy" id="201"/>
    <lineage>
        <taxon>Bacteria</taxon>
        <taxon>Pseudomonadati</taxon>
        <taxon>Campylobacterota</taxon>
        <taxon>Epsilonproteobacteria</taxon>
        <taxon>Campylobacterales</taxon>
        <taxon>Campylobacteraceae</taxon>
        <taxon>Campylobacter</taxon>
    </lineage>
</organism>
<evidence type="ECO:0000256" key="11">
    <source>
        <dbReference type="ARBA" id="ARBA00050776"/>
    </source>
</evidence>
<dbReference type="GO" id="GO:0031071">
    <property type="term" value="F:cysteine desulfurase activity"/>
    <property type="evidence" value="ECO:0007669"/>
    <property type="project" value="UniProtKB-EC"/>
</dbReference>
<dbReference type="GO" id="GO:0006534">
    <property type="term" value="P:cysteine metabolic process"/>
    <property type="evidence" value="ECO:0007669"/>
    <property type="project" value="InterPro"/>
</dbReference>
<evidence type="ECO:0000256" key="2">
    <source>
        <dbReference type="ARBA" id="ARBA00003120"/>
    </source>
</evidence>
<dbReference type="InterPro" id="IPR015421">
    <property type="entry name" value="PyrdxlP-dep_Trfase_major"/>
</dbReference>
<dbReference type="PROSITE" id="PS00595">
    <property type="entry name" value="AA_TRANSFER_CLASS_5"/>
    <property type="match status" value="1"/>
</dbReference>
<dbReference type="Gene3D" id="3.40.640.10">
    <property type="entry name" value="Type I PLP-dependent aspartate aminotransferase-like (Major domain)"/>
    <property type="match status" value="1"/>
</dbReference>
<dbReference type="NCBIfam" id="TIGR03403">
    <property type="entry name" value="nifS_epsilon"/>
    <property type="match status" value="1"/>
</dbReference>
<evidence type="ECO:0000256" key="1">
    <source>
        <dbReference type="ARBA" id="ARBA00001933"/>
    </source>
</evidence>
<dbReference type="EC" id="2.8.1.7" evidence="4"/>
<dbReference type="InterPro" id="IPR017773">
    <property type="entry name" value="Cys_deSase_NifS_proteobacteria"/>
</dbReference>
<comment type="caution">
    <text evidence="15">The sequence shown here is derived from an EMBL/GenBank/DDBJ whole genome shotgun (WGS) entry which is preliminary data.</text>
</comment>
<evidence type="ECO:0000313" key="17">
    <source>
        <dbReference type="Proteomes" id="UP000476009"/>
    </source>
</evidence>
<dbReference type="FunFam" id="3.40.640.10:FF:000084">
    <property type="entry name" value="IscS-like cysteine desulfurase"/>
    <property type="match status" value="1"/>
</dbReference>
<evidence type="ECO:0000256" key="7">
    <source>
        <dbReference type="ARBA" id="ARBA00022723"/>
    </source>
</evidence>
<keyword evidence="5 15" id="KW-0808">Transferase</keyword>
<evidence type="ECO:0000259" key="13">
    <source>
        <dbReference type="Pfam" id="PF00266"/>
    </source>
</evidence>
<evidence type="ECO:0000256" key="4">
    <source>
        <dbReference type="ARBA" id="ARBA00012239"/>
    </source>
</evidence>